<comment type="caution">
    <text evidence="9">The sequence shown here is derived from an EMBL/GenBank/DDBJ whole genome shotgun (WGS) entry which is preliminary data.</text>
</comment>
<dbReference type="CDD" id="cd06569">
    <property type="entry name" value="GH20_Sm-chitobiase-like"/>
    <property type="match status" value="1"/>
</dbReference>
<dbReference type="EC" id="3.2.1.52" evidence="2"/>
<evidence type="ECO:0000256" key="3">
    <source>
        <dbReference type="ARBA" id="ARBA00022801"/>
    </source>
</evidence>
<evidence type="ECO:0000256" key="2">
    <source>
        <dbReference type="ARBA" id="ARBA00012663"/>
    </source>
</evidence>
<evidence type="ECO:0000256" key="5">
    <source>
        <dbReference type="ARBA" id="ARBA00030512"/>
    </source>
</evidence>
<sequence>MRYIYILIFLGFVSFPGKAAINSQSELADFAKGAELWFAVESNLLAEPSTFSGSISLINNSAQALPAGNADWQIYLHMVRRINSTEQAGLTLQHIQGDLHRISPTKNFKGLAVGETLQLNFQSAPWIISYSDFMPRAFIVAAGLTPEIFANTDTEEFSHFVRPMTEPRQLLRNIGNGDKFATMTDQQRYRQNQTADNALLSNAELQRRIVPSPAKLQMFDGNIALSSKWQLHLSAELQHEGRYLQQQLQQYFGSDITFAQTPGKQQIKLKLAAPHPSLAAESYQLKIRGNVVEITGTDKAGVFYGIQSLLALLPVRDQATTPVRLPQLFISDQPRYRWRGMHYDMGRNFHGIEVTLRLIEQMARYKLNRLHLHLTEDEGWRLEIPGLPELTELGAYRCFDLTEQHCLLTQLGTGPHPSGSGNGYYSREQFIQLLRHAQAHHIQVIPEIDLPGHARAAIKAMESRYQRLNQAEQPEQAAQYRLTEDHDLSDYLTVQNYNDNSVNVCLESSYQFVDKVISELQQMYLDAGTELTLFHMGGDEVAKGSWQGSPACQQLIAKPDNGINSVDDLKPYFINRVAQLTAKRGLALAAWEDGLMATAAQPFARKQFQNPQVVVNAWDNIWEWGYGDRAYLFANAGYNVVQSPGTNLYFDHPQEAHPAERGYYWAARSTDTEKVFFYRPDHLYHNAEFTRDGTEITDLAALLGRELPQLEKPENMLGIQGQVWSETIRTAAQLEQMVYPRLIALAERAWHKAGWEPDKTSMAARADWQHFSQRLVSHELPRLQLTNSGHYLPPPGAIRDNGKLMANVAWPGLIIEYSVDQGQSWQHFQQPLTASAKQIWLRSKLGGVTSRIIKL</sequence>
<evidence type="ECO:0000313" key="9">
    <source>
        <dbReference type="EMBL" id="MBV2130132.1"/>
    </source>
</evidence>
<keyword evidence="3" id="KW-0378">Hydrolase</keyword>
<dbReference type="InterPro" id="IPR004867">
    <property type="entry name" value="CHB_C_dom"/>
</dbReference>
<accession>A0ABS6MMU2</accession>
<feature type="signal peptide" evidence="7">
    <location>
        <begin position="1"/>
        <end position="19"/>
    </location>
</feature>
<evidence type="ECO:0000259" key="8">
    <source>
        <dbReference type="SMART" id="SM01081"/>
    </source>
</evidence>
<feature type="domain" description="Chitobiase/beta-hexosaminidases N-terminal" evidence="8">
    <location>
        <begin position="32"/>
        <end position="186"/>
    </location>
</feature>
<dbReference type="SMART" id="SM01081">
    <property type="entry name" value="CHB_HEX"/>
    <property type="match status" value="1"/>
</dbReference>
<dbReference type="Pfam" id="PF03173">
    <property type="entry name" value="CHB_HEX"/>
    <property type="match status" value="1"/>
</dbReference>
<name>A0ABS6MMU2_9GAMM</name>
<keyword evidence="4" id="KW-0326">Glycosidase</keyword>
<dbReference type="InterPro" id="IPR015883">
    <property type="entry name" value="Glyco_hydro_20_cat"/>
</dbReference>
<keyword evidence="7" id="KW-0732">Signal</keyword>
<dbReference type="PANTHER" id="PTHR22600:SF57">
    <property type="entry name" value="BETA-N-ACETYLHEXOSAMINIDASE"/>
    <property type="match status" value="1"/>
</dbReference>
<dbReference type="InterPro" id="IPR004866">
    <property type="entry name" value="CHB/HEX_N_dom"/>
</dbReference>
<feature type="chain" id="PRO_5045600329" description="beta-N-acetylhexosaminidase" evidence="7">
    <location>
        <begin position="20"/>
        <end position="855"/>
    </location>
</feature>
<keyword evidence="10" id="KW-1185">Reference proteome</keyword>
<reference evidence="9 10" key="1">
    <citation type="submission" date="2021-06" db="EMBL/GenBank/DDBJ databases">
        <title>Rheinheimera indica sp. nov., isolated from deep-sea sediment.</title>
        <authorList>
            <person name="Wang Z."/>
            <person name="Zhang X.-Y."/>
        </authorList>
    </citation>
    <scope>NUCLEOTIDE SEQUENCE [LARGE SCALE GENOMIC DNA]</scope>
    <source>
        <strain evidence="9 10">SM2107</strain>
    </source>
</reference>
<evidence type="ECO:0000256" key="4">
    <source>
        <dbReference type="ARBA" id="ARBA00023295"/>
    </source>
</evidence>
<comment type="catalytic activity">
    <reaction evidence="1">
        <text>Hydrolysis of terminal non-reducing N-acetyl-D-hexosamine residues in N-acetyl-beta-D-hexosaminides.</text>
        <dbReference type="EC" id="3.2.1.52"/>
    </reaction>
</comment>
<dbReference type="Pfam" id="PF03174">
    <property type="entry name" value="CHB_HEX_C"/>
    <property type="match status" value="1"/>
</dbReference>
<organism evidence="9 10">
    <name type="scientific">Arsukibacterium indicum</name>
    <dbReference type="NCBI Taxonomy" id="2848612"/>
    <lineage>
        <taxon>Bacteria</taxon>
        <taxon>Pseudomonadati</taxon>
        <taxon>Pseudomonadota</taxon>
        <taxon>Gammaproteobacteria</taxon>
        <taxon>Chromatiales</taxon>
        <taxon>Chromatiaceae</taxon>
        <taxon>Arsukibacterium</taxon>
    </lineage>
</organism>
<dbReference type="EMBL" id="JAHRID010000006">
    <property type="protein sequence ID" value="MBV2130132.1"/>
    <property type="molecule type" value="Genomic_DNA"/>
</dbReference>
<evidence type="ECO:0000256" key="7">
    <source>
        <dbReference type="SAM" id="SignalP"/>
    </source>
</evidence>
<dbReference type="CDD" id="cd02847">
    <property type="entry name" value="E_set_Chitobiase_C"/>
    <property type="match status" value="1"/>
</dbReference>
<evidence type="ECO:0000256" key="6">
    <source>
        <dbReference type="ARBA" id="ARBA00033000"/>
    </source>
</evidence>
<dbReference type="Pfam" id="PF02838">
    <property type="entry name" value="Glyco_hydro_20b"/>
    <property type="match status" value="1"/>
</dbReference>
<dbReference type="Pfam" id="PF00728">
    <property type="entry name" value="Glyco_hydro_20"/>
    <property type="match status" value="1"/>
</dbReference>
<evidence type="ECO:0000256" key="1">
    <source>
        <dbReference type="ARBA" id="ARBA00001231"/>
    </source>
</evidence>
<evidence type="ECO:0000313" key="10">
    <source>
        <dbReference type="Proteomes" id="UP000704611"/>
    </source>
</evidence>
<gene>
    <name evidence="9" type="ORF">KQY15_13650</name>
</gene>
<dbReference type="InterPro" id="IPR015882">
    <property type="entry name" value="HEX_bac_N"/>
</dbReference>
<proteinExistence type="predicted"/>
<protein>
    <recommendedName>
        <fullName evidence="2">beta-N-acetylhexosaminidase</fullName>
        <ecNumber evidence="2">3.2.1.52</ecNumber>
    </recommendedName>
    <alternativeName>
        <fullName evidence="5">Beta-N-acetylhexosaminidase</fullName>
    </alternativeName>
    <alternativeName>
        <fullName evidence="6">N-acetyl-beta-glucosaminidase</fullName>
    </alternativeName>
</protein>
<dbReference type="RefSeq" id="WP_217670068.1">
    <property type="nucleotide sequence ID" value="NZ_JAHRID010000006.1"/>
</dbReference>
<dbReference type="PANTHER" id="PTHR22600">
    <property type="entry name" value="BETA-HEXOSAMINIDASE"/>
    <property type="match status" value="1"/>
</dbReference>
<dbReference type="Proteomes" id="UP000704611">
    <property type="component" value="Unassembled WGS sequence"/>
</dbReference>
<dbReference type="InterPro" id="IPR025705">
    <property type="entry name" value="Beta_hexosaminidase_sua/sub"/>
</dbReference>